<feature type="compositionally biased region" description="Pro residues" evidence="1">
    <location>
        <begin position="95"/>
        <end position="109"/>
    </location>
</feature>
<keyword evidence="4" id="KW-1185">Reference proteome</keyword>
<feature type="region of interest" description="Disordered" evidence="1">
    <location>
        <begin position="89"/>
        <end position="135"/>
    </location>
</feature>
<protein>
    <submittedName>
        <fullName evidence="3">Uncharacterized protein</fullName>
    </submittedName>
</protein>
<dbReference type="AlphaFoldDB" id="A0AAE0GUB3"/>
<name>A0AAE0GUB3_9CHLO</name>
<feature type="signal peptide" evidence="2">
    <location>
        <begin position="1"/>
        <end position="24"/>
    </location>
</feature>
<feature type="compositionally biased region" description="Low complexity" evidence="1">
    <location>
        <begin position="110"/>
        <end position="135"/>
    </location>
</feature>
<sequence length="293" mass="30585">MHGGLKPRTTLVLAALLLAGTASPSEVSEAPSTETAGTIASTVFHHGGSAIFVRTEGLEFLNEGELVAQRVPPFSDTLLHPRRLPRRSLAQTPHPLLPPPPPPPPPPPSTTATTTASSPTSTPHSPVSPKESEEGSSISGHIALILIGCFVSGAALILCKACRGHYGRGAAEDSMGHDREGGRDRDMASAVGAALGNGLTRQSTYLERMKEAINYGQDPLKASTSPRNHQTKVSRIGGSMFGVVDVHRIEEALRNTGSDCSSNSSSPVLLAPFNFPTQPVASVSLHGSGKAFE</sequence>
<evidence type="ECO:0000313" key="4">
    <source>
        <dbReference type="Proteomes" id="UP001190700"/>
    </source>
</evidence>
<evidence type="ECO:0000256" key="2">
    <source>
        <dbReference type="SAM" id="SignalP"/>
    </source>
</evidence>
<dbReference type="SUPFAM" id="SSF101447">
    <property type="entry name" value="Formin homology 2 domain (FH2 domain)"/>
    <property type="match status" value="1"/>
</dbReference>
<dbReference type="Proteomes" id="UP001190700">
    <property type="component" value="Unassembled WGS sequence"/>
</dbReference>
<organism evidence="3 4">
    <name type="scientific">Cymbomonas tetramitiformis</name>
    <dbReference type="NCBI Taxonomy" id="36881"/>
    <lineage>
        <taxon>Eukaryota</taxon>
        <taxon>Viridiplantae</taxon>
        <taxon>Chlorophyta</taxon>
        <taxon>Pyramimonadophyceae</taxon>
        <taxon>Pyramimonadales</taxon>
        <taxon>Pyramimonadaceae</taxon>
        <taxon>Cymbomonas</taxon>
    </lineage>
</organism>
<evidence type="ECO:0000313" key="3">
    <source>
        <dbReference type="EMBL" id="KAK3284340.1"/>
    </source>
</evidence>
<dbReference type="EMBL" id="LGRX02002317">
    <property type="protein sequence ID" value="KAK3284340.1"/>
    <property type="molecule type" value="Genomic_DNA"/>
</dbReference>
<feature type="chain" id="PRO_5042217462" evidence="2">
    <location>
        <begin position="25"/>
        <end position="293"/>
    </location>
</feature>
<gene>
    <name evidence="3" type="ORF">CYMTET_8002</name>
</gene>
<accession>A0AAE0GUB3</accession>
<proteinExistence type="predicted"/>
<comment type="caution">
    <text evidence="3">The sequence shown here is derived from an EMBL/GenBank/DDBJ whole genome shotgun (WGS) entry which is preliminary data.</text>
</comment>
<keyword evidence="2" id="KW-0732">Signal</keyword>
<reference evidence="3 4" key="1">
    <citation type="journal article" date="2015" name="Genome Biol. Evol.">
        <title>Comparative Genomics of a Bacterivorous Green Alga Reveals Evolutionary Causalities and Consequences of Phago-Mixotrophic Mode of Nutrition.</title>
        <authorList>
            <person name="Burns J.A."/>
            <person name="Paasch A."/>
            <person name="Narechania A."/>
            <person name="Kim E."/>
        </authorList>
    </citation>
    <scope>NUCLEOTIDE SEQUENCE [LARGE SCALE GENOMIC DNA]</scope>
    <source>
        <strain evidence="3 4">PLY_AMNH</strain>
    </source>
</reference>
<evidence type="ECO:0000256" key="1">
    <source>
        <dbReference type="SAM" id="MobiDB-lite"/>
    </source>
</evidence>